<dbReference type="InterPro" id="IPR051695">
    <property type="entry name" value="Phosphoglycerate_Mutase"/>
</dbReference>
<dbReference type="InterPro" id="IPR029033">
    <property type="entry name" value="His_PPase_superfam"/>
</dbReference>
<dbReference type="GO" id="GO:0045820">
    <property type="term" value="P:negative regulation of glycolytic process"/>
    <property type="evidence" value="ECO:0007669"/>
    <property type="project" value="TreeGrafter"/>
</dbReference>
<organism evidence="4 5">
    <name type="scientific">Candidatus Roizmanbacteria bacterium RIFCSPLOWO2_02_FULL_36_11</name>
    <dbReference type="NCBI Taxonomy" id="1802071"/>
    <lineage>
        <taxon>Bacteria</taxon>
        <taxon>Candidatus Roizmaniibacteriota</taxon>
    </lineage>
</organism>
<feature type="binding site" evidence="3">
    <location>
        <position position="83"/>
    </location>
    <ligand>
        <name>substrate</name>
    </ligand>
</feature>
<dbReference type="GO" id="GO:0043456">
    <property type="term" value="P:regulation of pentose-phosphate shunt"/>
    <property type="evidence" value="ECO:0007669"/>
    <property type="project" value="TreeGrafter"/>
</dbReference>
<name>A0A1F7JFQ8_9BACT</name>
<evidence type="ECO:0008006" key="6">
    <source>
        <dbReference type="Google" id="ProtNLM"/>
    </source>
</evidence>
<dbReference type="SUPFAM" id="SSF53254">
    <property type="entry name" value="Phosphoglycerate mutase-like"/>
    <property type="match status" value="1"/>
</dbReference>
<reference evidence="4 5" key="1">
    <citation type="journal article" date="2016" name="Nat. Commun.">
        <title>Thousands of microbial genomes shed light on interconnected biogeochemical processes in an aquifer system.</title>
        <authorList>
            <person name="Anantharaman K."/>
            <person name="Brown C.T."/>
            <person name="Hug L.A."/>
            <person name="Sharon I."/>
            <person name="Castelle C.J."/>
            <person name="Probst A.J."/>
            <person name="Thomas B.C."/>
            <person name="Singh A."/>
            <person name="Wilkins M.J."/>
            <person name="Karaoz U."/>
            <person name="Brodie E.L."/>
            <person name="Williams K.H."/>
            <person name="Hubbard S.S."/>
            <person name="Banfield J.F."/>
        </authorList>
    </citation>
    <scope>NUCLEOTIDE SEQUENCE [LARGE SCALE GENOMIC DNA]</scope>
</reference>
<dbReference type="InterPro" id="IPR013078">
    <property type="entry name" value="His_Pase_superF_clade-1"/>
</dbReference>
<gene>
    <name evidence="4" type="ORF">A3H78_06110</name>
</gene>
<accession>A0A1F7JFQ8</accession>
<dbReference type="CDD" id="cd07067">
    <property type="entry name" value="HP_PGM_like"/>
    <property type="match status" value="1"/>
</dbReference>
<keyword evidence="1" id="KW-0378">Hydrolase</keyword>
<feature type="active site" description="Proton donor/acceptor" evidence="2">
    <location>
        <position position="107"/>
    </location>
</feature>
<evidence type="ECO:0000313" key="4">
    <source>
        <dbReference type="EMBL" id="OGK54448.1"/>
    </source>
</evidence>
<feature type="active site" description="Tele-phosphohistidine intermediate" evidence="2">
    <location>
        <position position="34"/>
    </location>
</feature>
<feature type="binding site" evidence="3">
    <location>
        <position position="118"/>
    </location>
    <ligand>
        <name>substrate</name>
    </ligand>
</feature>
<feature type="binding site" evidence="3">
    <location>
        <begin position="33"/>
        <end position="40"/>
    </location>
    <ligand>
        <name>substrate</name>
    </ligand>
</feature>
<dbReference type="GO" id="GO:0004331">
    <property type="term" value="F:fructose-2,6-bisphosphate 2-phosphatase activity"/>
    <property type="evidence" value="ECO:0007669"/>
    <property type="project" value="TreeGrafter"/>
</dbReference>
<dbReference type="Gene3D" id="3.40.50.1240">
    <property type="entry name" value="Phosphoglycerate mutase-like"/>
    <property type="match status" value="1"/>
</dbReference>
<sequence>MIPVGVVVERSIRNVIIQINLFSIMPKKIVIVRHGRTKFNYKDLMQGQLQVSLDLVGIKQAQRTAHELKDQIFDALLSSDLPRTMQTAQKIAEKLNMDIISVPQLRERALGVLEGKHKNDVFKLLGIDENQEAHHIWLFQENSDLHEKFMIEKRDDMYRRIKTFVSDIRKQYKNKQLLIVSHGGTIRVLLYFLGFKDKEFLKKLPIKNASIIALKKQGTKYTIEQLLKNRKSGL</sequence>
<proteinExistence type="predicted"/>
<protein>
    <recommendedName>
        <fullName evidence="6">Phosphoglycerate mutase</fullName>
    </recommendedName>
</protein>
<evidence type="ECO:0000313" key="5">
    <source>
        <dbReference type="Proteomes" id="UP000177418"/>
    </source>
</evidence>
<dbReference type="SMART" id="SM00855">
    <property type="entry name" value="PGAM"/>
    <property type="match status" value="1"/>
</dbReference>
<dbReference type="EMBL" id="MGAV01000015">
    <property type="protein sequence ID" value="OGK54448.1"/>
    <property type="molecule type" value="Genomic_DNA"/>
</dbReference>
<dbReference type="PANTHER" id="PTHR46517:SF1">
    <property type="entry name" value="FRUCTOSE-2,6-BISPHOSPHATASE TIGAR"/>
    <property type="match status" value="1"/>
</dbReference>
<dbReference type="GO" id="GO:0005829">
    <property type="term" value="C:cytosol"/>
    <property type="evidence" value="ECO:0007669"/>
    <property type="project" value="TreeGrafter"/>
</dbReference>
<dbReference type="Pfam" id="PF00300">
    <property type="entry name" value="His_Phos_1"/>
    <property type="match status" value="1"/>
</dbReference>
<evidence type="ECO:0000256" key="3">
    <source>
        <dbReference type="PIRSR" id="PIRSR613078-2"/>
    </source>
</evidence>
<dbReference type="PIRSF" id="PIRSF000709">
    <property type="entry name" value="6PFK_2-Ptase"/>
    <property type="match status" value="1"/>
</dbReference>
<dbReference type="Proteomes" id="UP000177418">
    <property type="component" value="Unassembled WGS sequence"/>
</dbReference>
<evidence type="ECO:0000256" key="1">
    <source>
        <dbReference type="ARBA" id="ARBA00022801"/>
    </source>
</evidence>
<dbReference type="AlphaFoldDB" id="A0A1F7JFQ8"/>
<dbReference type="PANTHER" id="PTHR46517">
    <property type="entry name" value="FRUCTOSE-2,6-BISPHOSPHATASE TIGAR"/>
    <property type="match status" value="1"/>
</dbReference>
<comment type="caution">
    <text evidence="4">The sequence shown here is derived from an EMBL/GenBank/DDBJ whole genome shotgun (WGS) entry which is preliminary data.</text>
</comment>
<evidence type="ECO:0000256" key="2">
    <source>
        <dbReference type="PIRSR" id="PIRSR613078-1"/>
    </source>
</evidence>